<sequence length="106" mass="11475">MSDSTSAYPPHGPPKELTFTINELVAALKLIRDQNEIFERAHDGITAEFPSPQLMPGACPACALRTHRRNCYACHAEIIDSEAPSNSANVPLDPPQGSGEVFLVQC</sequence>
<proteinExistence type="predicted"/>
<dbReference type="RefSeq" id="XP_041152560.1">
    <property type="nucleotide sequence ID" value="XM_041300951.1"/>
</dbReference>
<dbReference type="AlphaFoldDB" id="A0A9P7ABG0"/>
<dbReference type="Proteomes" id="UP000719766">
    <property type="component" value="Unassembled WGS sequence"/>
</dbReference>
<accession>A0A9P7ABG0</accession>
<keyword evidence="2" id="KW-1185">Reference proteome</keyword>
<dbReference type="EMBL" id="JABBWE010000120">
    <property type="protein sequence ID" value="KAG1785075.1"/>
    <property type="molecule type" value="Genomic_DNA"/>
</dbReference>
<dbReference type="OrthoDB" id="2670957at2759"/>
<name>A0A9P7ABG0_9AGAM</name>
<evidence type="ECO:0000313" key="2">
    <source>
        <dbReference type="Proteomes" id="UP000719766"/>
    </source>
</evidence>
<organism evidence="1 2">
    <name type="scientific">Suillus plorans</name>
    <dbReference type="NCBI Taxonomy" id="116603"/>
    <lineage>
        <taxon>Eukaryota</taxon>
        <taxon>Fungi</taxon>
        <taxon>Dikarya</taxon>
        <taxon>Basidiomycota</taxon>
        <taxon>Agaricomycotina</taxon>
        <taxon>Agaricomycetes</taxon>
        <taxon>Agaricomycetidae</taxon>
        <taxon>Boletales</taxon>
        <taxon>Suillineae</taxon>
        <taxon>Suillaceae</taxon>
        <taxon>Suillus</taxon>
    </lineage>
</organism>
<evidence type="ECO:0000313" key="1">
    <source>
        <dbReference type="EMBL" id="KAG1785075.1"/>
    </source>
</evidence>
<dbReference type="GeneID" id="64594715"/>
<reference evidence="1" key="1">
    <citation type="journal article" date="2020" name="New Phytol.">
        <title>Comparative genomics reveals dynamic genome evolution in host specialist ectomycorrhizal fungi.</title>
        <authorList>
            <person name="Lofgren L.A."/>
            <person name="Nguyen N.H."/>
            <person name="Vilgalys R."/>
            <person name="Ruytinx J."/>
            <person name="Liao H.L."/>
            <person name="Branco S."/>
            <person name="Kuo A."/>
            <person name="LaButti K."/>
            <person name="Lipzen A."/>
            <person name="Andreopoulos W."/>
            <person name="Pangilinan J."/>
            <person name="Riley R."/>
            <person name="Hundley H."/>
            <person name="Na H."/>
            <person name="Barry K."/>
            <person name="Grigoriev I.V."/>
            <person name="Stajich J.E."/>
            <person name="Kennedy P.G."/>
        </authorList>
    </citation>
    <scope>NUCLEOTIDE SEQUENCE</scope>
    <source>
        <strain evidence="1">S12</strain>
    </source>
</reference>
<protein>
    <submittedName>
        <fullName evidence="1">Uncharacterized protein</fullName>
    </submittedName>
</protein>
<gene>
    <name evidence="1" type="ORF">HD556DRAFT_1314565</name>
</gene>
<comment type="caution">
    <text evidence="1">The sequence shown here is derived from an EMBL/GenBank/DDBJ whole genome shotgun (WGS) entry which is preliminary data.</text>
</comment>